<organism evidence="2 3">
    <name type="scientific">Microbacterium paludicola</name>
    <dbReference type="NCBI Taxonomy" id="300019"/>
    <lineage>
        <taxon>Bacteria</taxon>
        <taxon>Bacillati</taxon>
        <taxon>Actinomycetota</taxon>
        <taxon>Actinomycetes</taxon>
        <taxon>Micrococcales</taxon>
        <taxon>Microbacteriaceae</taxon>
        <taxon>Microbacterium</taxon>
    </lineage>
</organism>
<feature type="transmembrane region" description="Helical" evidence="1">
    <location>
        <begin position="148"/>
        <end position="166"/>
    </location>
</feature>
<comment type="caution">
    <text evidence="2">The sequence shown here is derived from an EMBL/GenBank/DDBJ whole genome shotgun (WGS) entry which is preliminary data.</text>
</comment>
<sequence>MLTAGVALVCACLATIAGLVGVLALRPSWRRRGGLLRFGIVGALSATAASLLYLVHTKTGDAATLVISDIAMVLAPGLVFAGLGSLSGGVLARAGVALSLAAAVGVVSTTVGMPASLAVKVVVVAAACGLTSAAAMQPAIAARRGSRLLAVTMAAYGVFSLCRAVVGLTTGWDSPLYRSALSVVPTTVAGAALVLLSGIALLMILSDRSAALATQRERAAGRLDLELGPTWSVGLGSFGIVRAALGPARADRMKDDLIAAARTLDPDAVVDATRTGTRVRIDDDQAAVEEALHDRLIAAGWTPGEVNLVSIEAAASDEAAAAVGDGAGAGAR</sequence>
<reference evidence="2 3" key="1">
    <citation type="submission" date="2023-08" db="EMBL/GenBank/DDBJ databases">
        <title>Functional and genomic diversity of the sorghum phyllosphere microbiome.</title>
        <authorList>
            <person name="Shade A."/>
        </authorList>
    </citation>
    <scope>NUCLEOTIDE SEQUENCE [LARGE SCALE GENOMIC DNA]</scope>
    <source>
        <strain evidence="2 3">SORGH_AS_0919</strain>
    </source>
</reference>
<feature type="transmembrane region" description="Helical" evidence="1">
    <location>
        <begin position="6"/>
        <end position="25"/>
    </location>
</feature>
<evidence type="ECO:0000313" key="3">
    <source>
        <dbReference type="Proteomes" id="UP001260188"/>
    </source>
</evidence>
<gene>
    <name evidence="2" type="ORF">QE367_002648</name>
</gene>
<feature type="transmembrane region" description="Helical" evidence="1">
    <location>
        <begin position="186"/>
        <end position="206"/>
    </location>
</feature>
<evidence type="ECO:0000313" key="2">
    <source>
        <dbReference type="EMBL" id="MDR6168444.1"/>
    </source>
</evidence>
<protein>
    <submittedName>
        <fullName evidence="2">Uncharacterized protein</fullName>
    </submittedName>
</protein>
<accession>A0ABU1I3H8</accession>
<feature type="transmembrane region" description="Helical" evidence="1">
    <location>
        <begin position="62"/>
        <end position="83"/>
    </location>
</feature>
<dbReference type="Proteomes" id="UP001260188">
    <property type="component" value="Unassembled WGS sequence"/>
</dbReference>
<evidence type="ECO:0000256" key="1">
    <source>
        <dbReference type="SAM" id="Phobius"/>
    </source>
</evidence>
<feature type="transmembrane region" description="Helical" evidence="1">
    <location>
        <begin position="90"/>
        <end position="111"/>
    </location>
</feature>
<keyword evidence="1" id="KW-1133">Transmembrane helix</keyword>
<keyword evidence="1" id="KW-0812">Transmembrane</keyword>
<feature type="transmembrane region" description="Helical" evidence="1">
    <location>
        <begin position="34"/>
        <end position="56"/>
    </location>
</feature>
<proteinExistence type="predicted"/>
<name>A0ABU1I3H8_9MICO</name>
<dbReference type="EMBL" id="JAVIZA010000001">
    <property type="protein sequence ID" value="MDR6168444.1"/>
    <property type="molecule type" value="Genomic_DNA"/>
</dbReference>
<feature type="transmembrane region" description="Helical" evidence="1">
    <location>
        <begin position="117"/>
        <end position="136"/>
    </location>
</feature>
<keyword evidence="1" id="KW-0472">Membrane</keyword>
<dbReference type="RefSeq" id="WP_137749890.1">
    <property type="nucleotide sequence ID" value="NZ_JAVIZA010000001.1"/>
</dbReference>
<keyword evidence="3" id="KW-1185">Reference proteome</keyword>